<dbReference type="Proteomes" id="UP000594261">
    <property type="component" value="Chromosome 9"/>
</dbReference>
<evidence type="ECO:0000313" key="4">
    <source>
        <dbReference type="Proteomes" id="UP000594261"/>
    </source>
</evidence>
<keyword evidence="2" id="KW-1133">Transmembrane helix</keyword>
<protein>
    <submittedName>
        <fullName evidence="3">Uncharacterized protein</fullName>
    </submittedName>
</protein>
<name>A0A7N2MLK8_QUELO</name>
<dbReference type="GO" id="GO:0071482">
    <property type="term" value="P:cellular response to light stimulus"/>
    <property type="evidence" value="ECO:0007669"/>
    <property type="project" value="TreeGrafter"/>
</dbReference>
<dbReference type="SUPFAM" id="SSF103473">
    <property type="entry name" value="MFS general substrate transporter"/>
    <property type="match status" value="1"/>
</dbReference>
<accession>A0A7N2MLK8</accession>
<dbReference type="GO" id="GO:0009537">
    <property type="term" value="C:proplastid"/>
    <property type="evidence" value="ECO:0007669"/>
    <property type="project" value="TreeGrafter"/>
</dbReference>
<dbReference type="InParanoid" id="A0A7N2MLK8"/>
<dbReference type="Gene3D" id="1.20.1250.20">
    <property type="entry name" value="MFS general substrate transporter like domains"/>
    <property type="match status" value="1"/>
</dbReference>
<reference evidence="3 4" key="1">
    <citation type="journal article" date="2016" name="G3 (Bethesda)">
        <title>First Draft Assembly and Annotation of the Genome of a California Endemic Oak Quercus lobata Nee (Fagaceae).</title>
        <authorList>
            <person name="Sork V.L."/>
            <person name="Fitz-Gibbon S.T."/>
            <person name="Puiu D."/>
            <person name="Crepeau M."/>
            <person name="Gugger P.F."/>
            <person name="Sherman R."/>
            <person name="Stevens K."/>
            <person name="Langley C.H."/>
            <person name="Pellegrini M."/>
            <person name="Salzberg S.L."/>
        </authorList>
    </citation>
    <scope>NUCLEOTIDE SEQUENCE [LARGE SCALE GENOMIC DNA]</scope>
    <source>
        <strain evidence="3 4">cv. SW786</strain>
    </source>
</reference>
<feature type="transmembrane region" description="Helical" evidence="2">
    <location>
        <begin position="60"/>
        <end position="85"/>
    </location>
</feature>
<dbReference type="InterPro" id="IPR034563">
    <property type="entry name" value="PALE_CRESS"/>
</dbReference>
<dbReference type="GO" id="GO:0009501">
    <property type="term" value="C:amyloplast"/>
    <property type="evidence" value="ECO:0007669"/>
    <property type="project" value="TreeGrafter"/>
</dbReference>
<dbReference type="EnsemblPlants" id="QL09p050526:mrna">
    <property type="protein sequence ID" value="QL09p050526:mrna"/>
    <property type="gene ID" value="QL09p050526"/>
</dbReference>
<feature type="transmembrane region" description="Helical" evidence="2">
    <location>
        <begin position="157"/>
        <end position="181"/>
    </location>
</feature>
<reference evidence="3" key="2">
    <citation type="submission" date="2021-01" db="UniProtKB">
        <authorList>
            <consortium name="EnsemblPlants"/>
        </authorList>
    </citation>
    <scope>IDENTIFICATION</scope>
</reference>
<feature type="compositionally biased region" description="Basic and acidic residues" evidence="1">
    <location>
        <begin position="220"/>
        <end position="236"/>
    </location>
</feature>
<evidence type="ECO:0000256" key="1">
    <source>
        <dbReference type="SAM" id="MobiDB-lite"/>
    </source>
</evidence>
<proteinExistence type="predicted"/>
<dbReference type="GO" id="GO:0010239">
    <property type="term" value="P:chloroplast mRNA processing"/>
    <property type="evidence" value="ECO:0007669"/>
    <property type="project" value="InterPro"/>
</dbReference>
<dbReference type="AlphaFoldDB" id="A0A7N2MLK8"/>
<feature type="transmembrane region" description="Helical" evidence="2">
    <location>
        <begin position="7"/>
        <end position="28"/>
    </location>
</feature>
<dbReference type="GO" id="GO:0009658">
    <property type="term" value="P:chloroplast organization"/>
    <property type="evidence" value="ECO:0007669"/>
    <property type="project" value="InterPro"/>
</dbReference>
<dbReference type="GO" id="GO:0009507">
    <property type="term" value="C:chloroplast"/>
    <property type="evidence" value="ECO:0007669"/>
    <property type="project" value="TreeGrafter"/>
</dbReference>
<evidence type="ECO:0000313" key="3">
    <source>
        <dbReference type="EnsemblPlants" id="QL09p050526:mrna"/>
    </source>
</evidence>
<dbReference type="GO" id="GO:0009965">
    <property type="term" value="P:leaf morphogenesis"/>
    <property type="evidence" value="ECO:0007669"/>
    <property type="project" value="TreeGrafter"/>
</dbReference>
<dbReference type="GO" id="GO:0009513">
    <property type="term" value="C:etioplast"/>
    <property type="evidence" value="ECO:0007669"/>
    <property type="project" value="TreeGrafter"/>
</dbReference>
<dbReference type="Gramene" id="QL09p050526:mrna">
    <property type="protein sequence ID" value="QL09p050526:mrna"/>
    <property type="gene ID" value="QL09p050526"/>
</dbReference>
<sequence length="659" mass="75000">MNSIKYMAVVLVVVTMFVPTVLVVMVVVRVRVDLFLPQVGYSSPAQTGIMDDLGLTVAEYSLFGSILTIGAMMGAIVSGQIADYIGRRDNGLFRDILPGKVASHSILKVDDLLWHIINIFNWSFCELVNFGSDWNYTMSSTTSWSILQSRISRMAGFSGSIGTIAMVIVQTPMIALGVILMDKSGRQPLLLVRRLRNLYCVMELNENNFELQYIHRSKSASRDRNQHRANLPRDRGGGLAGGMRKTTGAGGRTSACVVDDLMWFSLCLGNGKRGSEKIQRSCIEDVNRKRKKRKERLKSIVKLHTLEKEIREATEKGELNRLVLMVIWNSPDLARCDDEMDAVRSLDLLYRKVEMLLNNLLNMYDRFDDEGWLKECKKHAWLAPFHERIHLAFLFQLDLKLTRTRFGADRNSVGFARKKAQTISFVERGFGRLGLDRQAVGFSWCSYKFKFSFTPGVFLLEEPNPSHKRHVPIKLIMARSGQGWRRLKINLTHLSVQIRSRDLSRQTFGVTESRTPIISTNRSPMSIPSMAPVCWESGSRQGLSVSTSSSLPSLERKLPYLRANPSVFLPKYTMFEARVGEKELSPPQRRRVLLRLKVVRYGQRKHKFKGAFRFDKGERVFLPPLVKIRSKFCSCWNFGVSEERFSAISASASLQANFW</sequence>
<dbReference type="GO" id="GO:0009509">
    <property type="term" value="C:chromoplast"/>
    <property type="evidence" value="ECO:0007669"/>
    <property type="project" value="TreeGrafter"/>
</dbReference>
<feature type="region of interest" description="Disordered" evidence="1">
    <location>
        <begin position="220"/>
        <end position="246"/>
    </location>
</feature>
<dbReference type="EMBL" id="LRBV02000009">
    <property type="status" value="NOT_ANNOTATED_CDS"/>
    <property type="molecule type" value="Genomic_DNA"/>
</dbReference>
<organism evidence="3 4">
    <name type="scientific">Quercus lobata</name>
    <name type="common">Valley oak</name>
    <dbReference type="NCBI Taxonomy" id="97700"/>
    <lineage>
        <taxon>Eukaryota</taxon>
        <taxon>Viridiplantae</taxon>
        <taxon>Streptophyta</taxon>
        <taxon>Embryophyta</taxon>
        <taxon>Tracheophyta</taxon>
        <taxon>Spermatophyta</taxon>
        <taxon>Magnoliopsida</taxon>
        <taxon>eudicotyledons</taxon>
        <taxon>Gunneridae</taxon>
        <taxon>Pentapetalae</taxon>
        <taxon>rosids</taxon>
        <taxon>fabids</taxon>
        <taxon>Fagales</taxon>
        <taxon>Fagaceae</taxon>
        <taxon>Quercus</taxon>
    </lineage>
</organism>
<dbReference type="PANTHER" id="PTHR37219:SF1">
    <property type="entry name" value="PROTEIN PALE CRESS, CHLOROPLASTIC"/>
    <property type="match status" value="1"/>
</dbReference>
<keyword evidence="2" id="KW-0472">Membrane</keyword>
<dbReference type="PANTHER" id="PTHR37219">
    <property type="entry name" value="PROTEIN PALE CRESS, CHLOROPLASTIC"/>
    <property type="match status" value="1"/>
</dbReference>
<keyword evidence="4" id="KW-1185">Reference proteome</keyword>
<dbReference type="InterPro" id="IPR036259">
    <property type="entry name" value="MFS_trans_sf"/>
</dbReference>
<evidence type="ECO:0000256" key="2">
    <source>
        <dbReference type="SAM" id="Phobius"/>
    </source>
</evidence>
<keyword evidence="2" id="KW-0812">Transmembrane</keyword>